<accession>A0AAW0J3W5</accession>
<evidence type="ECO:0000256" key="1">
    <source>
        <dbReference type="SAM" id="MobiDB-lite"/>
    </source>
</evidence>
<protein>
    <submittedName>
        <fullName evidence="2">Uncharacterized protein</fullName>
    </submittedName>
</protein>
<evidence type="ECO:0000313" key="3">
    <source>
        <dbReference type="Proteomes" id="UP000237347"/>
    </source>
</evidence>
<gene>
    <name evidence="2" type="ORF">CFP56_038091</name>
</gene>
<feature type="region of interest" description="Disordered" evidence="1">
    <location>
        <begin position="1"/>
        <end position="60"/>
    </location>
</feature>
<dbReference type="Proteomes" id="UP000237347">
    <property type="component" value="Unassembled WGS sequence"/>
</dbReference>
<organism evidence="2 3">
    <name type="scientific">Quercus suber</name>
    <name type="common">Cork oak</name>
    <dbReference type="NCBI Taxonomy" id="58331"/>
    <lineage>
        <taxon>Eukaryota</taxon>
        <taxon>Viridiplantae</taxon>
        <taxon>Streptophyta</taxon>
        <taxon>Embryophyta</taxon>
        <taxon>Tracheophyta</taxon>
        <taxon>Spermatophyta</taxon>
        <taxon>Magnoliopsida</taxon>
        <taxon>eudicotyledons</taxon>
        <taxon>Gunneridae</taxon>
        <taxon>Pentapetalae</taxon>
        <taxon>rosids</taxon>
        <taxon>fabids</taxon>
        <taxon>Fagales</taxon>
        <taxon>Fagaceae</taxon>
        <taxon>Quercus</taxon>
    </lineage>
</organism>
<dbReference type="EMBL" id="PKMF04000713">
    <property type="protein sequence ID" value="KAK7821126.1"/>
    <property type="molecule type" value="Genomic_DNA"/>
</dbReference>
<name>A0AAW0J3W5_QUESU</name>
<sequence length="60" mass="7021">MANRGRQFMVEDEENNGDVGDKDADIAQVYNVKSSDEEGNVEEEMEVEEEEEVEERRKRK</sequence>
<keyword evidence="3" id="KW-1185">Reference proteome</keyword>
<evidence type="ECO:0000313" key="2">
    <source>
        <dbReference type="EMBL" id="KAK7821126.1"/>
    </source>
</evidence>
<comment type="caution">
    <text evidence="2">The sequence shown here is derived from an EMBL/GenBank/DDBJ whole genome shotgun (WGS) entry which is preliminary data.</text>
</comment>
<reference evidence="2 3" key="1">
    <citation type="journal article" date="2018" name="Sci. Data">
        <title>The draft genome sequence of cork oak.</title>
        <authorList>
            <person name="Ramos A.M."/>
            <person name="Usie A."/>
            <person name="Barbosa P."/>
            <person name="Barros P.M."/>
            <person name="Capote T."/>
            <person name="Chaves I."/>
            <person name="Simoes F."/>
            <person name="Abreu I."/>
            <person name="Carrasquinho I."/>
            <person name="Faro C."/>
            <person name="Guimaraes J.B."/>
            <person name="Mendonca D."/>
            <person name="Nobrega F."/>
            <person name="Rodrigues L."/>
            <person name="Saibo N.J.M."/>
            <person name="Varela M.C."/>
            <person name="Egas C."/>
            <person name="Matos J."/>
            <person name="Miguel C.M."/>
            <person name="Oliveira M.M."/>
            <person name="Ricardo C.P."/>
            <person name="Goncalves S."/>
        </authorList>
    </citation>
    <scope>NUCLEOTIDE SEQUENCE [LARGE SCALE GENOMIC DNA]</scope>
    <source>
        <strain evidence="3">cv. HL8</strain>
    </source>
</reference>
<feature type="compositionally biased region" description="Acidic residues" evidence="1">
    <location>
        <begin position="37"/>
        <end position="53"/>
    </location>
</feature>
<dbReference type="AlphaFoldDB" id="A0AAW0J3W5"/>
<proteinExistence type="predicted"/>